<dbReference type="Gene3D" id="3.30.70.330">
    <property type="match status" value="1"/>
</dbReference>
<name>A0A8F1MAN4_9BACT</name>
<keyword evidence="2" id="KW-0687">Ribonucleoprotein</keyword>
<dbReference type="InterPro" id="IPR012677">
    <property type="entry name" value="Nucleotide-bd_a/b_plait_sf"/>
</dbReference>
<dbReference type="Proteomes" id="UP000679129">
    <property type="component" value="Chromosome"/>
</dbReference>
<dbReference type="GO" id="GO:1990904">
    <property type="term" value="C:ribonucleoprotein complex"/>
    <property type="evidence" value="ECO:0007669"/>
    <property type="project" value="UniProtKB-KW"/>
</dbReference>
<evidence type="ECO:0000256" key="2">
    <source>
        <dbReference type="ARBA" id="ARBA00023274"/>
    </source>
</evidence>
<organism evidence="4 5">
    <name type="scientific">Candidatus Minimicrobia naudis</name>
    <dbReference type="NCBI Taxonomy" id="2841263"/>
    <lineage>
        <taxon>Bacteria</taxon>
        <taxon>Candidatus Saccharimonadota</taxon>
        <taxon>Candidatus Saccharimonadota incertae sedis</taxon>
        <taxon>Candidatus Minimicrobia</taxon>
    </lineage>
</organism>
<gene>
    <name evidence="4" type="primary">rplW</name>
    <name evidence="4" type="ORF">KOY48_02955</name>
</gene>
<dbReference type="SUPFAM" id="SSF54189">
    <property type="entry name" value="Ribosomal proteins S24e, L23 and L15e"/>
    <property type="match status" value="1"/>
</dbReference>
<sequence length="61" mass="7110">MNKNEIKSAVEAHFGVTVVKVKLLFLKMARLLRFSTRQESLSWHNNAQGLEEGLRDAERRR</sequence>
<dbReference type="KEGG" id="mnd:KOY48_02955"/>
<accession>A0A8F1MAN4</accession>
<reference evidence="4" key="1">
    <citation type="submission" date="2021-06" db="EMBL/GenBank/DDBJ databases">
        <title>An adapted protocol for Saccharibacteria cultivation: two new species join this phylum of Candidate Phyla Radiations.</title>
        <authorList>
            <person name="Ibrahim A."/>
            <person name="Maatouk M."/>
            <person name="Zgheib R."/>
            <person name="Haddad G."/>
            <person name="Bou Khalil J."/>
            <person name="Raoult D."/>
            <person name="Bittar F."/>
        </authorList>
    </citation>
    <scope>NUCLEOTIDE SEQUENCE</scope>
    <source>
        <strain evidence="4">IHU1</strain>
    </source>
</reference>
<keyword evidence="5" id="KW-1185">Reference proteome</keyword>
<dbReference type="AlphaFoldDB" id="A0A8F1MAN4"/>
<evidence type="ECO:0000313" key="4">
    <source>
        <dbReference type="EMBL" id="QWQ31875.1"/>
    </source>
</evidence>
<protein>
    <recommendedName>
        <fullName evidence="3">50S ribosomal protein L23</fullName>
    </recommendedName>
</protein>
<keyword evidence="1 4" id="KW-0689">Ribosomal protein</keyword>
<evidence type="ECO:0000313" key="5">
    <source>
        <dbReference type="Proteomes" id="UP000679129"/>
    </source>
</evidence>
<proteinExistence type="predicted"/>
<dbReference type="GO" id="GO:0005840">
    <property type="term" value="C:ribosome"/>
    <property type="evidence" value="ECO:0007669"/>
    <property type="project" value="UniProtKB-KW"/>
</dbReference>
<dbReference type="GO" id="GO:0006412">
    <property type="term" value="P:translation"/>
    <property type="evidence" value="ECO:0007669"/>
    <property type="project" value="InterPro"/>
</dbReference>
<dbReference type="EMBL" id="CP076460">
    <property type="protein sequence ID" value="QWQ31875.1"/>
    <property type="molecule type" value="Genomic_DNA"/>
</dbReference>
<dbReference type="InterPro" id="IPR012678">
    <property type="entry name" value="Ribosomal_uL23/eL15/eS24_sf"/>
</dbReference>
<dbReference type="GO" id="GO:0003735">
    <property type="term" value="F:structural constituent of ribosome"/>
    <property type="evidence" value="ECO:0007669"/>
    <property type="project" value="InterPro"/>
</dbReference>
<evidence type="ECO:0000256" key="1">
    <source>
        <dbReference type="ARBA" id="ARBA00022980"/>
    </source>
</evidence>
<evidence type="ECO:0000256" key="3">
    <source>
        <dbReference type="ARBA" id="ARBA00035481"/>
    </source>
</evidence>